<dbReference type="Gene3D" id="1.10.510.10">
    <property type="entry name" value="Transferase(Phosphotransferase) domain 1"/>
    <property type="match status" value="1"/>
</dbReference>
<name>A0A250JGS2_9BACT</name>
<protein>
    <recommendedName>
        <fullName evidence="1">Protein kinase domain-containing protein</fullName>
    </recommendedName>
</protein>
<sequence>MYVARRDPDTDEAIGEYKVVTRLGAGDRGVVYKVEREGRLFALKLLPGPMDGRTKREIGILVLLENPGVVRYVGSDFWIFCSRNGRSRRGREGLQ</sequence>
<dbReference type="AlphaFoldDB" id="A0A250JGS2"/>
<gene>
    <name evidence="2" type="ORF">CYFUS_008568</name>
</gene>
<dbReference type="KEGG" id="cfus:CYFUS_008568"/>
<organism evidence="2 3">
    <name type="scientific">Cystobacter fuscus</name>
    <dbReference type="NCBI Taxonomy" id="43"/>
    <lineage>
        <taxon>Bacteria</taxon>
        <taxon>Pseudomonadati</taxon>
        <taxon>Myxococcota</taxon>
        <taxon>Myxococcia</taxon>
        <taxon>Myxococcales</taxon>
        <taxon>Cystobacterineae</taxon>
        <taxon>Archangiaceae</taxon>
        <taxon>Cystobacter</taxon>
    </lineage>
</organism>
<proteinExistence type="predicted"/>
<accession>A0A250JGS2</accession>
<evidence type="ECO:0000313" key="2">
    <source>
        <dbReference type="EMBL" id="ATB43089.1"/>
    </source>
</evidence>
<dbReference type="Proteomes" id="UP000217257">
    <property type="component" value="Chromosome"/>
</dbReference>
<dbReference type="EMBL" id="CP022098">
    <property type="protein sequence ID" value="ATB43089.1"/>
    <property type="molecule type" value="Genomic_DNA"/>
</dbReference>
<evidence type="ECO:0000259" key="1">
    <source>
        <dbReference type="PROSITE" id="PS50011"/>
    </source>
</evidence>
<dbReference type="GO" id="GO:0004672">
    <property type="term" value="F:protein kinase activity"/>
    <property type="evidence" value="ECO:0007669"/>
    <property type="project" value="InterPro"/>
</dbReference>
<reference evidence="2 3" key="1">
    <citation type="submission" date="2017-06" db="EMBL/GenBank/DDBJ databases">
        <title>Sequencing and comparative analysis of myxobacterial genomes.</title>
        <authorList>
            <person name="Rupp O."/>
            <person name="Goesmann A."/>
            <person name="Sogaard-Andersen L."/>
        </authorList>
    </citation>
    <scope>NUCLEOTIDE SEQUENCE [LARGE SCALE GENOMIC DNA]</scope>
    <source>
        <strain evidence="2 3">DSM 52655</strain>
    </source>
</reference>
<feature type="domain" description="Protein kinase" evidence="1">
    <location>
        <begin position="17"/>
        <end position="95"/>
    </location>
</feature>
<dbReference type="InterPro" id="IPR011009">
    <property type="entry name" value="Kinase-like_dom_sf"/>
</dbReference>
<dbReference type="PROSITE" id="PS50011">
    <property type="entry name" value="PROTEIN_KINASE_DOM"/>
    <property type="match status" value="1"/>
</dbReference>
<dbReference type="GO" id="GO:0005524">
    <property type="term" value="F:ATP binding"/>
    <property type="evidence" value="ECO:0007669"/>
    <property type="project" value="InterPro"/>
</dbReference>
<evidence type="ECO:0000313" key="3">
    <source>
        <dbReference type="Proteomes" id="UP000217257"/>
    </source>
</evidence>
<dbReference type="SUPFAM" id="SSF56112">
    <property type="entry name" value="Protein kinase-like (PK-like)"/>
    <property type="match status" value="1"/>
</dbReference>
<dbReference type="InterPro" id="IPR000719">
    <property type="entry name" value="Prot_kinase_dom"/>
</dbReference>